<proteinExistence type="predicted"/>
<protein>
    <submittedName>
        <fullName evidence="1">Uncharacterized protein</fullName>
    </submittedName>
</protein>
<organism evidence="1 2">
    <name type="scientific">Brassica oleracea var. oleracea</name>
    <dbReference type="NCBI Taxonomy" id="109376"/>
    <lineage>
        <taxon>Eukaryota</taxon>
        <taxon>Viridiplantae</taxon>
        <taxon>Streptophyta</taxon>
        <taxon>Embryophyta</taxon>
        <taxon>Tracheophyta</taxon>
        <taxon>Spermatophyta</taxon>
        <taxon>Magnoliopsida</taxon>
        <taxon>eudicotyledons</taxon>
        <taxon>Gunneridae</taxon>
        <taxon>Pentapetalae</taxon>
        <taxon>rosids</taxon>
        <taxon>malvids</taxon>
        <taxon>Brassicales</taxon>
        <taxon>Brassicaceae</taxon>
        <taxon>Brassiceae</taxon>
        <taxon>Brassica</taxon>
    </lineage>
</organism>
<keyword evidence="2" id="KW-1185">Reference proteome</keyword>
<dbReference type="eggNOG" id="ENOG502QVB2">
    <property type="taxonomic scope" value="Eukaryota"/>
</dbReference>
<evidence type="ECO:0000313" key="1">
    <source>
        <dbReference type="EnsemblPlants" id="Bo7g050430.1"/>
    </source>
</evidence>
<dbReference type="AlphaFoldDB" id="A0A0D3D6L8"/>
<dbReference type="Proteomes" id="UP000032141">
    <property type="component" value="Chromosome C7"/>
</dbReference>
<dbReference type="HOGENOM" id="CLU_1909596_0_0_1"/>
<reference evidence="1" key="2">
    <citation type="submission" date="2015-03" db="UniProtKB">
        <authorList>
            <consortium name="EnsemblPlants"/>
        </authorList>
    </citation>
    <scope>IDENTIFICATION</scope>
</reference>
<evidence type="ECO:0000313" key="2">
    <source>
        <dbReference type="Proteomes" id="UP000032141"/>
    </source>
</evidence>
<dbReference type="Gramene" id="Bo7g050430.1">
    <property type="protein sequence ID" value="Bo7g050430.1"/>
    <property type="gene ID" value="Bo7g050430"/>
</dbReference>
<reference evidence="1 2" key="1">
    <citation type="journal article" date="2014" name="Genome Biol.">
        <title>Transcriptome and methylome profiling reveals relics of genome dominance in the mesopolyploid Brassica oleracea.</title>
        <authorList>
            <person name="Parkin I.A."/>
            <person name="Koh C."/>
            <person name="Tang H."/>
            <person name="Robinson S.J."/>
            <person name="Kagale S."/>
            <person name="Clarke W.E."/>
            <person name="Town C.D."/>
            <person name="Nixon J."/>
            <person name="Krishnakumar V."/>
            <person name="Bidwell S.L."/>
            <person name="Denoeud F."/>
            <person name="Belcram H."/>
            <person name="Links M.G."/>
            <person name="Just J."/>
            <person name="Clarke C."/>
            <person name="Bender T."/>
            <person name="Huebert T."/>
            <person name="Mason A.S."/>
            <person name="Pires J.C."/>
            <person name="Barker G."/>
            <person name="Moore J."/>
            <person name="Walley P.G."/>
            <person name="Manoli S."/>
            <person name="Batley J."/>
            <person name="Edwards D."/>
            <person name="Nelson M.N."/>
            <person name="Wang X."/>
            <person name="Paterson A.H."/>
            <person name="King G."/>
            <person name="Bancroft I."/>
            <person name="Chalhoub B."/>
            <person name="Sharpe A.G."/>
        </authorList>
    </citation>
    <scope>NUCLEOTIDE SEQUENCE</scope>
    <source>
        <strain evidence="1 2">cv. TO1000</strain>
    </source>
</reference>
<accession>A0A0D3D6L8</accession>
<sequence>MFDPMKCISSFLVPDAKLAGRSKLEVPTVFMAMEVRLAILRKLWHRYGKCAEGIIPMRMPKEDVVLRESSYKRYGMKKHRTFPFPKSEEHDLMHEPVNAIAYLEVDNYYGAKATINVWKPKIQQQHEFTFLQI</sequence>
<dbReference type="STRING" id="109376.A0A0D3D6L8"/>
<name>A0A0D3D6L8_BRAOL</name>
<dbReference type="EnsemblPlants" id="Bo7g050430.1">
    <property type="protein sequence ID" value="Bo7g050430.1"/>
    <property type="gene ID" value="Bo7g050430"/>
</dbReference>